<dbReference type="GO" id="GO:0071949">
    <property type="term" value="F:FAD binding"/>
    <property type="evidence" value="ECO:0007669"/>
    <property type="project" value="InterPro"/>
</dbReference>
<evidence type="ECO:0000256" key="3">
    <source>
        <dbReference type="ARBA" id="ARBA00022827"/>
    </source>
</evidence>
<dbReference type="InterPro" id="IPR016166">
    <property type="entry name" value="FAD-bd_PCMH"/>
</dbReference>
<proteinExistence type="inferred from homology"/>
<keyword evidence="4" id="KW-0560">Oxidoreductase</keyword>
<dbReference type="InterPro" id="IPR036318">
    <property type="entry name" value="FAD-bd_PCMH-like_sf"/>
</dbReference>
<feature type="domain" description="FAD-binding PCMH-type" evidence="6">
    <location>
        <begin position="65"/>
        <end position="241"/>
    </location>
</feature>
<accession>A0A0D2D1T0</accession>
<sequence>MRAVSISLLLPSLAVAASNASVGVMGTTGYPPCDALISAGLGDRVLLATSDAYETRVQSYWHANGRIHPYCFVEPYSAEEVSTAVKALASAGQGAGDWHIAVRSGGHHLPATNNIVDGVTIDLGMMNSSRYIADKGIAQVGPGAKWKNVYANLLKNGNVTVTGGRDGDVGVGGFLLGGGNSYYSGRNGFGSNAVVGYEVVLANGTIVEATVDQYPDLWKSLKGGLLNYGIVTRFDLQTMPAVDLAYGLNVLTYNYSSQVSDALVDFTNNMEQRPDDHMFILYTDETSSGDGSMMILPIYVNTKGDLNTTSFDEITKIPSVVSSWERMSLAAAANASQVAGGTKNVQRTLTLYNDAAILREATRLHTQLVATLDEKVGSENYSTQVVFQPLPAYLSTLGLRNGTMSNVLGLERIGSNAILWTAAVAITNGDDGALAVAGTELSALLTQLEKFTSPDGKPSTAEWVYSNYADMSQDPLTSYGPENVAFMKEMAAKYDPEGFWQKRVPGGFKLSRV</sequence>
<dbReference type="Gene3D" id="3.30.465.10">
    <property type="match status" value="1"/>
</dbReference>
<evidence type="ECO:0000313" key="8">
    <source>
        <dbReference type="Proteomes" id="UP000053342"/>
    </source>
</evidence>
<dbReference type="AlphaFoldDB" id="A0A0D2D1T0"/>
<feature type="signal peptide" evidence="5">
    <location>
        <begin position="1"/>
        <end position="16"/>
    </location>
</feature>
<gene>
    <name evidence="7" type="ORF">PV06_10610</name>
</gene>
<evidence type="ECO:0000256" key="2">
    <source>
        <dbReference type="ARBA" id="ARBA00022630"/>
    </source>
</evidence>
<dbReference type="InterPro" id="IPR050416">
    <property type="entry name" value="FAD-linked_Oxidoreductase"/>
</dbReference>
<dbReference type="PROSITE" id="PS51387">
    <property type="entry name" value="FAD_PCMH"/>
    <property type="match status" value="1"/>
</dbReference>
<dbReference type="PANTHER" id="PTHR42973">
    <property type="entry name" value="BINDING OXIDOREDUCTASE, PUTATIVE (AFU_ORTHOLOGUE AFUA_1G17690)-RELATED"/>
    <property type="match status" value="1"/>
</dbReference>
<dbReference type="InterPro" id="IPR016169">
    <property type="entry name" value="FAD-bd_PCMH_sub2"/>
</dbReference>
<dbReference type="SUPFAM" id="SSF56176">
    <property type="entry name" value="FAD-binding/transporter-associated domain-like"/>
    <property type="match status" value="1"/>
</dbReference>
<organism evidence="7 8">
    <name type="scientific">Exophiala oligosperma</name>
    <dbReference type="NCBI Taxonomy" id="215243"/>
    <lineage>
        <taxon>Eukaryota</taxon>
        <taxon>Fungi</taxon>
        <taxon>Dikarya</taxon>
        <taxon>Ascomycota</taxon>
        <taxon>Pezizomycotina</taxon>
        <taxon>Eurotiomycetes</taxon>
        <taxon>Chaetothyriomycetidae</taxon>
        <taxon>Chaetothyriales</taxon>
        <taxon>Herpotrichiellaceae</taxon>
        <taxon>Exophiala</taxon>
    </lineage>
</organism>
<evidence type="ECO:0000256" key="5">
    <source>
        <dbReference type="SAM" id="SignalP"/>
    </source>
</evidence>
<keyword evidence="3" id="KW-0274">FAD</keyword>
<dbReference type="OrthoDB" id="4154786at2759"/>
<comment type="similarity">
    <text evidence="1">Belongs to the oxygen-dependent FAD-linked oxidoreductase family.</text>
</comment>
<dbReference type="GO" id="GO:0016491">
    <property type="term" value="F:oxidoreductase activity"/>
    <property type="evidence" value="ECO:0007669"/>
    <property type="project" value="UniProtKB-KW"/>
</dbReference>
<dbReference type="RefSeq" id="XP_016257484.1">
    <property type="nucleotide sequence ID" value="XM_016412176.1"/>
</dbReference>
<name>A0A0D2D1T0_9EURO</name>
<keyword evidence="5" id="KW-0732">Signal</keyword>
<dbReference type="InterPro" id="IPR006094">
    <property type="entry name" value="Oxid_FAD_bind_N"/>
</dbReference>
<dbReference type="EMBL" id="KN847345">
    <property type="protein sequence ID" value="KIW37268.1"/>
    <property type="molecule type" value="Genomic_DNA"/>
</dbReference>
<dbReference type="Pfam" id="PF01565">
    <property type="entry name" value="FAD_binding_4"/>
    <property type="match status" value="1"/>
</dbReference>
<evidence type="ECO:0000256" key="1">
    <source>
        <dbReference type="ARBA" id="ARBA00005466"/>
    </source>
</evidence>
<feature type="chain" id="PRO_5002240155" description="FAD-binding PCMH-type domain-containing protein" evidence="5">
    <location>
        <begin position="17"/>
        <end position="513"/>
    </location>
</feature>
<dbReference type="Proteomes" id="UP000053342">
    <property type="component" value="Unassembled WGS sequence"/>
</dbReference>
<evidence type="ECO:0000256" key="4">
    <source>
        <dbReference type="ARBA" id="ARBA00023002"/>
    </source>
</evidence>
<protein>
    <recommendedName>
        <fullName evidence="6">FAD-binding PCMH-type domain-containing protein</fullName>
    </recommendedName>
</protein>
<dbReference type="VEuPathDB" id="FungiDB:PV06_10610"/>
<keyword evidence="2" id="KW-0285">Flavoprotein</keyword>
<reference evidence="7 8" key="1">
    <citation type="submission" date="2015-01" db="EMBL/GenBank/DDBJ databases">
        <title>The Genome Sequence of Exophiala oligosperma CBS72588.</title>
        <authorList>
            <consortium name="The Broad Institute Genomics Platform"/>
            <person name="Cuomo C."/>
            <person name="de Hoog S."/>
            <person name="Gorbushina A."/>
            <person name="Stielow B."/>
            <person name="Teixiera M."/>
            <person name="Abouelleil A."/>
            <person name="Chapman S.B."/>
            <person name="Priest M."/>
            <person name="Young S.K."/>
            <person name="Wortman J."/>
            <person name="Nusbaum C."/>
            <person name="Birren B."/>
        </authorList>
    </citation>
    <scope>NUCLEOTIDE SEQUENCE [LARGE SCALE GENOMIC DNA]</scope>
    <source>
        <strain evidence="7 8">CBS 72588</strain>
    </source>
</reference>
<evidence type="ECO:0000313" key="7">
    <source>
        <dbReference type="EMBL" id="KIW37268.1"/>
    </source>
</evidence>
<dbReference type="HOGENOM" id="CLU_018354_1_1_1"/>
<keyword evidence="8" id="KW-1185">Reference proteome</keyword>
<evidence type="ECO:0000259" key="6">
    <source>
        <dbReference type="PROSITE" id="PS51387"/>
    </source>
</evidence>
<dbReference type="GeneID" id="27362684"/>
<dbReference type="PANTHER" id="PTHR42973:SF53">
    <property type="entry name" value="FAD-BINDING PCMH-TYPE DOMAIN-CONTAINING PROTEIN-RELATED"/>
    <property type="match status" value="1"/>
</dbReference>
<dbReference type="STRING" id="215243.A0A0D2D1T0"/>